<dbReference type="KEGG" id="mgin:FRZ54_03530"/>
<protein>
    <submittedName>
        <fullName evidence="1">Uncharacterized protein</fullName>
    </submittedName>
</protein>
<evidence type="ECO:0000313" key="1">
    <source>
        <dbReference type="EMBL" id="QEC61691.1"/>
    </source>
</evidence>
<accession>A0A5B8UTH5</accession>
<dbReference type="OrthoDB" id="1262286at2"/>
<organism evidence="1 2">
    <name type="scientific">Mucilaginibacter ginsenosidivorans</name>
    <dbReference type="NCBI Taxonomy" id="398053"/>
    <lineage>
        <taxon>Bacteria</taxon>
        <taxon>Pseudomonadati</taxon>
        <taxon>Bacteroidota</taxon>
        <taxon>Sphingobacteriia</taxon>
        <taxon>Sphingobacteriales</taxon>
        <taxon>Sphingobacteriaceae</taxon>
        <taxon>Mucilaginibacter</taxon>
    </lineage>
</organism>
<evidence type="ECO:0000313" key="2">
    <source>
        <dbReference type="Proteomes" id="UP000321479"/>
    </source>
</evidence>
<keyword evidence="2" id="KW-1185">Reference proteome</keyword>
<gene>
    <name evidence="1" type="ORF">FRZ54_03530</name>
</gene>
<dbReference type="RefSeq" id="WP_147030268.1">
    <property type="nucleotide sequence ID" value="NZ_CP042436.1"/>
</dbReference>
<dbReference type="EMBL" id="CP042436">
    <property type="protein sequence ID" value="QEC61691.1"/>
    <property type="molecule type" value="Genomic_DNA"/>
</dbReference>
<proteinExistence type="predicted"/>
<reference evidence="1 2" key="1">
    <citation type="journal article" date="2017" name="Curr. Microbiol.">
        <title>Mucilaginibacter ginsenosidivorans sp. nov., Isolated from Soil of Ginseng Field.</title>
        <authorList>
            <person name="Kim M.M."/>
            <person name="Siddiqi M.Z."/>
            <person name="Im W.T."/>
        </authorList>
    </citation>
    <scope>NUCLEOTIDE SEQUENCE [LARGE SCALE GENOMIC DNA]</scope>
    <source>
        <strain evidence="1 2">Gsoil 3017</strain>
    </source>
</reference>
<dbReference type="Proteomes" id="UP000321479">
    <property type="component" value="Chromosome"/>
</dbReference>
<name>A0A5B8UTH5_9SPHI</name>
<dbReference type="AlphaFoldDB" id="A0A5B8UTH5"/>
<sequence>MGLFSIFKKRKDEPEITIVPSDGVVALTDGILFEDAGIFLKWGVDIEADKLYAKKEFRADRTIYQWGQKKILNGLSLPLKTVCWNHEQHSGTKSLESVEFLSENEDAKHQFQAIRDHLETVLGKSRQDEDMEPGEAALEWRIKAVKVVLNLYNKERPKVKFEMGWWV</sequence>